<evidence type="ECO:0000313" key="4">
    <source>
        <dbReference type="Proteomes" id="UP000325273"/>
    </source>
</evidence>
<dbReference type="EMBL" id="VTUZ01000005">
    <property type="protein sequence ID" value="KAA1013174.1"/>
    <property type="molecule type" value="Genomic_DNA"/>
</dbReference>
<dbReference type="RefSeq" id="WP_149669803.1">
    <property type="nucleotide sequence ID" value="NZ_VTUZ01000005.1"/>
</dbReference>
<keyword evidence="4" id="KW-1185">Reference proteome</keyword>
<feature type="domain" description="Abortive phage infection protein C-terminal" evidence="2">
    <location>
        <begin position="254"/>
        <end position="301"/>
    </location>
</feature>
<dbReference type="InterPro" id="IPR018891">
    <property type="entry name" value="AIPR_C"/>
</dbReference>
<gene>
    <name evidence="3" type="ORF">FVF58_10415</name>
</gene>
<accession>A0A5B0HDX7</accession>
<feature type="region of interest" description="Disordered" evidence="1">
    <location>
        <begin position="315"/>
        <end position="361"/>
    </location>
</feature>
<dbReference type="Proteomes" id="UP000325273">
    <property type="component" value="Unassembled WGS sequence"/>
</dbReference>
<sequence>MSYTTLVRTLDVLCKEAPKGFKRYHPKSDDIEKVNRARSAAFIHLFLKVRFGLTRFAERHEHTCDGSQDGGVDGYFIDTEERCITLIQSKFRTTQKNFEEKAIEPIELLKMEVSRISKGEKFDSNGKPFSAKIAAFQKKINEIRDISLYQWRVVILANLKHINDEQLRRLIDNMDYEVFDFPKTYSELVFPLTTGTSFVPSEIVIRINLGKKQQPQLNQDVETGPGTCNVRMLYVPTIEIARVTAKYRNALLRYNPRNYLSLSKNEVNLSIKDTIKNTIKNEFSLRNNGITLLADYSSVTDRTGVSGEGQLIIKDPMSGHLSAPSQGHSNVGSAPDSGPSCAEHFSRVSDQPSPHDHPRHG</sequence>
<proteinExistence type="predicted"/>
<evidence type="ECO:0000313" key="3">
    <source>
        <dbReference type="EMBL" id="KAA1013174.1"/>
    </source>
</evidence>
<evidence type="ECO:0000256" key="1">
    <source>
        <dbReference type="SAM" id="MobiDB-lite"/>
    </source>
</evidence>
<dbReference type="AlphaFoldDB" id="A0A5B0HDX7"/>
<protein>
    <recommendedName>
        <fullName evidence="2">Abortive phage infection protein C-terminal domain-containing protein</fullName>
    </recommendedName>
</protein>
<feature type="compositionally biased region" description="Polar residues" evidence="1">
    <location>
        <begin position="323"/>
        <end position="332"/>
    </location>
</feature>
<name>A0A5B0HDX7_9BURK</name>
<dbReference type="Pfam" id="PF10592">
    <property type="entry name" value="AIPR"/>
    <property type="match status" value="1"/>
</dbReference>
<comment type="caution">
    <text evidence="3">The sequence shown here is derived from an EMBL/GenBank/DDBJ whole genome shotgun (WGS) entry which is preliminary data.</text>
</comment>
<evidence type="ECO:0000259" key="2">
    <source>
        <dbReference type="Pfam" id="PF10592"/>
    </source>
</evidence>
<reference evidence="3 4" key="1">
    <citation type="submission" date="2019-08" db="EMBL/GenBank/DDBJ databases">
        <title>Paraburkholderia sp. DCY113.</title>
        <authorList>
            <person name="Kang J."/>
        </authorList>
    </citation>
    <scope>NUCLEOTIDE SEQUENCE [LARGE SCALE GENOMIC DNA]</scope>
    <source>
        <strain evidence="3 4">DCY113</strain>
    </source>
</reference>
<organism evidence="3 4">
    <name type="scientific">Paraburkholderia panacisoli</name>
    <dbReference type="NCBI Taxonomy" id="2603818"/>
    <lineage>
        <taxon>Bacteria</taxon>
        <taxon>Pseudomonadati</taxon>
        <taxon>Pseudomonadota</taxon>
        <taxon>Betaproteobacteria</taxon>
        <taxon>Burkholderiales</taxon>
        <taxon>Burkholderiaceae</taxon>
        <taxon>Paraburkholderia</taxon>
    </lineage>
</organism>